<gene>
    <name evidence="3" type="ORF">ETAA8_27810</name>
</gene>
<dbReference type="RefSeq" id="WP_145088744.1">
    <property type="nucleotide sequence ID" value="NZ_CP036274.1"/>
</dbReference>
<protein>
    <submittedName>
        <fullName evidence="3">Uncharacterized protein</fullName>
    </submittedName>
</protein>
<dbReference type="AlphaFoldDB" id="A0A517YC42"/>
<dbReference type="OrthoDB" id="285824at2"/>
<name>A0A517YC42_9BACT</name>
<dbReference type="Proteomes" id="UP000315017">
    <property type="component" value="Chromosome"/>
</dbReference>
<proteinExistence type="predicted"/>
<feature type="transmembrane region" description="Helical" evidence="2">
    <location>
        <begin position="33"/>
        <end position="52"/>
    </location>
</feature>
<evidence type="ECO:0000256" key="2">
    <source>
        <dbReference type="SAM" id="Phobius"/>
    </source>
</evidence>
<keyword evidence="4" id="KW-1185">Reference proteome</keyword>
<evidence type="ECO:0000313" key="4">
    <source>
        <dbReference type="Proteomes" id="UP000315017"/>
    </source>
</evidence>
<keyword evidence="2" id="KW-1133">Transmembrane helix</keyword>
<keyword evidence="2" id="KW-0812">Transmembrane</keyword>
<evidence type="ECO:0000313" key="3">
    <source>
        <dbReference type="EMBL" id="QDU27692.1"/>
    </source>
</evidence>
<evidence type="ECO:0000256" key="1">
    <source>
        <dbReference type="SAM" id="MobiDB-lite"/>
    </source>
</evidence>
<organism evidence="3 4">
    <name type="scientific">Anatilimnocola aggregata</name>
    <dbReference type="NCBI Taxonomy" id="2528021"/>
    <lineage>
        <taxon>Bacteria</taxon>
        <taxon>Pseudomonadati</taxon>
        <taxon>Planctomycetota</taxon>
        <taxon>Planctomycetia</taxon>
        <taxon>Pirellulales</taxon>
        <taxon>Pirellulaceae</taxon>
        <taxon>Anatilimnocola</taxon>
    </lineage>
</organism>
<keyword evidence="2" id="KW-0472">Membrane</keyword>
<dbReference type="EMBL" id="CP036274">
    <property type="protein sequence ID" value="QDU27692.1"/>
    <property type="molecule type" value="Genomic_DNA"/>
</dbReference>
<sequence>MNDSTPPAHETKTSPVQTRPSDGVRRIGFGRTFVLWLIAGLLLGAIGTLFALRWQYADPTPEVTPADYHAAKEKWKANAVENYDLEVQISGTQGATYRVQVREGQAIAAWRNDLPLRQQRTFSTWSVPGMFGTMSRDIEVLEKHATGKADALTPRLTLRAEFDAKYGYPARYRRIEWGSPVQMVWQVTKFEAK</sequence>
<accession>A0A517YC42</accession>
<reference evidence="3 4" key="1">
    <citation type="submission" date="2019-02" db="EMBL/GenBank/DDBJ databases">
        <title>Deep-cultivation of Planctomycetes and their phenomic and genomic characterization uncovers novel biology.</title>
        <authorList>
            <person name="Wiegand S."/>
            <person name="Jogler M."/>
            <person name="Boedeker C."/>
            <person name="Pinto D."/>
            <person name="Vollmers J."/>
            <person name="Rivas-Marin E."/>
            <person name="Kohn T."/>
            <person name="Peeters S.H."/>
            <person name="Heuer A."/>
            <person name="Rast P."/>
            <person name="Oberbeckmann S."/>
            <person name="Bunk B."/>
            <person name="Jeske O."/>
            <person name="Meyerdierks A."/>
            <person name="Storesund J.E."/>
            <person name="Kallscheuer N."/>
            <person name="Luecker S."/>
            <person name="Lage O.M."/>
            <person name="Pohl T."/>
            <person name="Merkel B.J."/>
            <person name="Hornburger P."/>
            <person name="Mueller R.-W."/>
            <person name="Bruemmer F."/>
            <person name="Labrenz M."/>
            <person name="Spormann A.M."/>
            <person name="Op den Camp H."/>
            <person name="Overmann J."/>
            <person name="Amann R."/>
            <person name="Jetten M.S.M."/>
            <person name="Mascher T."/>
            <person name="Medema M.H."/>
            <person name="Devos D.P."/>
            <person name="Kaster A.-K."/>
            <person name="Ovreas L."/>
            <person name="Rohde M."/>
            <person name="Galperin M.Y."/>
            <person name="Jogler C."/>
        </authorList>
    </citation>
    <scope>NUCLEOTIDE SEQUENCE [LARGE SCALE GENOMIC DNA]</scope>
    <source>
        <strain evidence="3 4">ETA_A8</strain>
    </source>
</reference>
<feature type="region of interest" description="Disordered" evidence="1">
    <location>
        <begin position="1"/>
        <end position="22"/>
    </location>
</feature>
<dbReference type="KEGG" id="aagg:ETAA8_27810"/>